<evidence type="ECO:0000313" key="4">
    <source>
        <dbReference type="EMBL" id="KAG9256493.1"/>
    </source>
</evidence>
<dbReference type="InterPro" id="IPR021714">
    <property type="entry name" value="URB1_N"/>
</dbReference>
<dbReference type="PANTHER" id="PTHR13500">
    <property type="entry name" value="NUCLEOLAR PRERIBOSOMAL-ASSOCIATED PROTEIN 1"/>
    <property type="match status" value="1"/>
</dbReference>
<gene>
    <name evidence="4" type="ORF">F5Z01DRAFT_720741</name>
</gene>
<dbReference type="InterPro" id="IPR039844">
    <property type="entry name" value="URB1"/>
</dbReference>
<feature type="domain" description="URB1 N-terminal" evidence="1">
    <location>
        <begin position="97"/>
        <end position="441"/>
    </location>
</feature>
<evidence type="ECO:0000313" key="5">
    <source>
        <dbReference type="Proteomes" id="UP000887229"/>
    </source>
</evidence>
<dbReference type="GO" id="GO:0000463">
    <property type="term" value="P:maturation of LSU-rRNA from tricistronic rRNA transcript (SSU-rRNA, 5.8S rRNA, LSU-rRNA)"/>
    <property type="evidence" value="ECO:0007669"/>
    <property type="project" value="TreeGrafter"/>
</dbReference>
<dbReference type="GO" id="GO:0000466">
    <property type="term" value="P:maturation of 5.8S rRNA from tricistronic rRNA transcript (SSU-rRNA, 5.8S rRNA, LSU-rRNA)"/>
    <property type="evidence" value="ECO:0007669"/>
    <property type="project" value="TreeGrafter"/>
</dbReference>
<name>A0A9P7ZQL1_9HYPO</name>
<dbReference type="SUPFAM" id="SSF48371">
    <property type="entry name" value="ARM repeat"/>
    <property type="match status" value="1"/>
</dbReference>
<evidence type="ECO:0000259" key="1">
    <source>
        <dbReference type="Pfam" id="PF11707"/>
    </source>
</evidence>
<dbReference type="EMBL" id="MU251248">
    <property type="protein sequence ID" value="KAG9256493.1"/>
    <property type="molecule type" value="Genomic_DNA"/>
</dbReference>
<feature type="domain" description="URB1 C-terminal" evidence="2">
    <location>
        <begin position="887"/>
        <end position="1078"/>
    </location>
</feature>
<comment type="caution">
    <text evidence="4">The sequence shown here is derived from an EMBL/GenBank/DDBJ whole genome shotgun (WGS) entry which is preliminary data.</text>
</comment>
<keyword evidence="5" id="KW-1185">Reference proteome</keyword>
<dbReference type="AlphaFoldDB" id="A0A9P7ZQL1"/>
<dbReference type="InterPro" id="IPR032436">
    <property type="entry name" value="URB1_C"/>
</dbReference>
<dbReference type="PANTHER" id="PTHR13500:SF0">
    <property type="entry name" value="NUCLEOLAR PRE-RIBOSOMAL-ASSOCIATED PROTEIN 1"/>
    <property type="match status" value="1"/>
</dbReference>
<sequence>MSKRGGNIDDGAAAFRKRQKITHEVPAGEDVYSSDQLRTLLSFDQDLGRARHGLQSFKRLLDDIHASESDDNDKLQILYEYLEASKPRQTGEDAVFLNDIMEMWSFAAQVNNDGVMSSVAVVLALVLSTLSGSLKMVSHGLGICQTLIQERQLKSLSKNLSVEKGKGFIISPTLRLLREAVTLDGGAFAKRIFRARQSTFTALGRNLEIGHSGDGIEDAKKTSVRTNAVKFLLACLKYLHSDGRKELMTQRELISHLTYTIRNDPPYLVLDILNTLQNYVLSDDNISREAKLRNFNTKTLWRILALYSYGTNAIPEEERAAVADKAHAFLVYVCTTPGAGVLYPSTGLYPRPSDDESSNTRKSKLGNLEGAIAEDRYSKDVPVYNYVLSEFTQKLRPWSSLKHSELLITIFNAAPELIADFFLSNRDFSFAPKLSMTWIGYAACLFNTMQIPIPEYFGDRSKYSAAPPPVSILLANIIPLPIDRKALIRCLEPGSNLTSFFATRILVLALEKLEKVLSMLQGATRTSDALWIESSKKLIDGFCQRIPDMKEIVRMYRSVPAENLLHKTLGSRLLRLYYEVVPRVALAANFDVSPLLVDVLGKLDHEETTADAKAFGVMELENLVSIASHSPGMRWFNKPSGANTLPFTALLQVLCSDSQNTPSDQIRRVLNTIALESQIVSKKAGLRPLLQALRCAVNNDQVTDMSPIWPFLDNCINRCASTPIRYLELLETYEHDEQVASEEISLLNVTLAEQLRFITASSESKGKASLANFLILFFNAAAKSKENSTLVHAIYKQVQGQLSEADLESRPLGGKADLEALKAHKVMDDSDSTTKTKPITNTSSIDASQLEEILNIPIPEEEDTSALTKWSTKNAEDLIEDAHATKLVLLLSSPHTSIRKEALTNILKLAARLKESSYEEKEQVWLLLSELAESSRPHVDAGPVPSAFTAFATHAIEVLRNPLHPLYPKVNTFLTRSPMWPADKLPLAHDILHGEPSEDDRYYTEITWLLTYLLDALRRASDLSVFHKRKWFEKILVLGANPYLRTNLRTRILRVVYRATCIEGGSTTLTTRFGIISWLVAQRAACEREEKAVLSALMRRIWDTCDQARVEAWSKGGVHKLIEALP</sequence>
<proteinExistence type="predicted"/>
<dbReference type="Proteomes" id="UP000887229">
    <property type="component" value="Unassembled WGS sequence"/>
</dbReference>
<dbReference type="InterPro" id="IPR016024">
    <property type="entry name" value="ARM-type_fold"/>
</dbReference>
<dbReference type="Pfam" id="PF16201">
    <property type="entry name" value="NopRA1"/>
    <property type="match status" value="1"/>
</dbReference>
<evidence type="ECO:0000259" key="2">
    <source>
        <dbReference type="Pfam" id="PF16201"/>
    </source>
</evidence>
<accession>A0A9P7ZQL1</accession>
<dbReference type="OrthoDB" id="72892at2759"/>
<dbReference type="GO" id="GO:0005730">
    <property type="term" value="C:nucleolus"/>
    <property type="evidence" value="ECO:0007669"/>
    <property type="project" value="TreeGrafter"/>
</dbReference>
<dbReference type="Pfam" id="PF26140">
    <property type="entry name" value="HEAT_URB1"/>
    <property type="match status" value="1"/>
</dbReference>
<organism evidence="4 5">
    <name type="scientific">Emericellopsis atlantica</name>
    <dbReference type="NCBI Taxonomy" id="2614577"/>
    <lineage>
        <taxon>Eukaryota</taxon>
        <taxon>Fungi</taxon>
        <taxon>Dikarya</taxon>
        <taxon>Ascomycota</taxon>
        <taxon>Pezizomycotina</taxon>
        <taxon>Sordariomycetes</taxon>
        <taxon>Hypocreomycetidae</taxon>
        <taxon>Hypocreales</taxon>
        <taxon>Bionectriaceae</taxon>
        <taxon>Emericellopsis</taxon>
    </lineage>
</organism>
<evidence type="ECO:0000259" key="3">
    <source>
        <dbReference type="Pfam" id="PF26140"/>
    </source>
</evidence>
<dbReference type="GeneID" id="70297487"/>
<protein>
    <submittedName>
        <fullName evidence="4">Ribosome 60S biogenesis N-terminal-domain-containing protein</fullName>
    </submittedName>
</protein>
<dbReference type="InterPro" id="IPR059018">
    <property type="entry name" value="HEAT_URB1"/>
</dbReference>
<reference evidence="4" key="1">
    <citation type="journal article" date="2021" name="IMA Fungus">
        <title>Genomic characterization of three marine fungi, including Emericellopsis atlantica sp. nov. with signatures of a generalist lifestyle and marine biomass degradation.</title>
        <authorList>
            <person name="Hagestad O.C."/>
            <person name="Hou L."/>
            <person name="Andersen J.H."/>
            <person name="Hansen E.H."/>
            <person name="Altermark B."/>
            <person name="Li C."/>
            <person name="Kuhnert E."/>
            <person name="Cox R.J."/>
            <person name="Crous P.W."/>
            <person name="Spatafora J.W."/>
            <person name="Lail K."/>
            <person name="Amirebrahimi M."/>
            <person name="Lipzen A."/>
            <person name="Pangilinan J."/>
            <person name="Andreopoulos W."/>
            <person name="Hayes R.D."/>
            <person name="Ng V."/>
            <person name="Grigoriev I.V."/>
            <person name="Jackson S.A."/>
            <person name="Sutton T.D.S."/>
            <person name="Dobson A.D.W."/>
            <person name="Rama T."/>
        </authorList>
    </citation>
    <scope>NUCLEOTIDE SEQUENCE</scope>
    <source>
        <strain evidence="4">TS7</strain>
    </source>
</reference>
<feature type="domain" description="URB1 central HEAT repeat" evidence="3">
    <location>
        <begin position="630"/>
        <end position="810"/>
    </location>
</feature>
<dbReference type="RefSeq" id="XP_046120417.1">
    <property type="nucleotide sequence ID" value="XM_046266584.1"/>
</dbReference>
<dbReference type="Pfam" id="PF11707">
    <property type="entry name" value="Npa1"/>
    <property type="match status" value="1"/>
</dbReference>